<feature type="compositionally biased region" description="Low complexity" evidence="6">
    <location>
        <begin position="381"/>
        <end position="394"/>
    </location>
</feature>
<evidence type="ECO:0000256" key="6">
    <source>
        <dbReference type="SAM" id="MobiDB-lite"/>
    </source>
</evidence>
<dbReference type="GO" id="GO:0005524">
    <property type="term" value="F:ATP binding"/>
    <property type="evidence" value="ECO:0007669"/>
    <property type="project" value="UniProtKB-KW"/>
</dbReference>
<evidence type="ECO:0000256" key="4">
    <source>
        <dbReference type="ARBA" id="ARBA00022840"/>
    </source>
</evidence>
<organism evidence="8 9">
    <name type="scientific">Cellulomonas aerilata</name>
    <dbReference type="NCBI Taxonomy" id="515326"/>
    <lineage>
        <taxon>Bacteria</taxon>
        <taxon>Bacillati</taxon>
        <taxon>Actinomycetota</taxon>
        <taxon>Actinomycetes</taxon>
        <taxon>Micrococcales</taxon>
        <taxon>Cellulomonadaceae</taxon>
        <taxon>Cellulomonas</taxon>
    </lineage>
</organism>
<evidence type="ECO:0000259" key="7">
    <source>
        <dbReference type="PROSITE" id="PS50893"/>
    </source>
</evidence>
<dbReference type="PANTHER" id="PTHR43117:SF4">
    <property type="entry name" value="OSMOPROTECTANT IMPORT ATP-BINDING PROTEIN OSMV"/>
    <property type="match status" value="1"/>
</dbReference>
<comment type="similarity">
    <text evidence="1">Belongs to the ABC transporter superfamily.</text>
</comment>
<dbReference type="FunFam" id="3.40.50.300:FF:000425">
    <property type="entry name" value="Probable ABC transporter, ATP-binding subunit"/>
    <property type="match status" value="1"/>
</dbReference>
<dbReference type="EC" id="7.6.2.9" evidence="5"/>
<dbReference type="GO" id="GO:0015418">
    <property type="term" value="F:ABC-type quaternary ammonium compound transporting activity"/>
    <property type="evidence" value="ECO:0007669"/>
    <property type="project" value="UniProtKB-EC"/>
</dbReference>
<keyword evidence="2" id="KW-0813">Transport</keyword>
<protein>
    <recommendedName>
        <fullName evidence="5">ABC-type quaternary amine transporter</fullName>
        <ecNumber evidence="5">7.6.2.9</ecNumber>
    </recommendedName>
</protein>
<dbReference type="Gene3D" id="3.40.50.300">
    <property type="entry name" value="P-loop containing nucleotide triphosphate hydrolases"/>
    <property type="match status" value="1"/>
</dbReference>
<evidence type="ECO:0000313" key="9">
    <source>
        <dbReference type="Proteomes" id="UP000321181"/>
    </source>
</evidence>
<dbReference type="SMART" id="SM00382">
    <property type="entry name" value="AAA"/>
    <property type="match status" value="1"/>
</dbReference>
<dbReference type="InterPro" id="IPR017871">
    <property type="entry name" value="ABC_transporter-like_CS"/>
</dbReference>
<dbReference type="PROSITE" id="PS50893">
    <property type="entry name" value="ABC_TRANSPORTER_2"/>
    <property type="match status" value="1"/>
</dbReference>
<keyword evidence="3" id="KW-0547">Nucleotide-binding</keyword>
<dbReference type="InterPro" id="IPR003439">
    <property type="entry name" value="ABC_transporter-like_ATP-bd"/>
</dbReference>
<feature type="compositionally biased region" description="Low complexity" evidence="6">
    <location>
        <begin position="310"/>
        <end position="327"/>
    </location>
</feature>
<dbReference type="Proteomes" id="UP000321181">
    <property type="component" value="Unassembled WGS sequence"/>
</dbReference>
<comment type="caution">
    <text evidence="8">The sequence shown here is derived from an EMBL/GenBank/DDBJ whole genome shotgun (WGS) entry which is preliminary data.</text>
</comment>
<proteinExistence type="inferred from homology"/>
<evidence type="ECO:0000256" key="5">
    <source>
        <dbReference type="ARBA" id="ARBA00066388"/>
    </source>
</evidence>
<dbReference type="PROSITE" id="PS00211">
    <property type="entry name" value="ABC_TRANSPORTER_1"/>
    <property type="match status" value="1"/>
</dbReference>
<feature type="region of interest" description="Disordered" evidence="6">
    <location>
        <begin position="381"/>
        <end position="400"/>
    </location>
</feature>
<accession>A0A512DC99</accession>
<feature type="region of interest" description="Disordered" evidence="6">
    <location>
        <begin position="310"/>
        <end position="334"/>
    </location>
</feature>
<reference evidence="8 9" key="1">
    <citation type="submission" date="2019-07" db="EMBL/GenBank/DDBJ databases">
        <title>Whole genome shotgun sequence of Cellulomonas aerilata NBRC 106308.</title>
        <authorList>
            <person name="Hosoyama A."/>
            <person name="Uohara A."/>
            <person name="Ohji S."/>
            <person name="Ichikawa N."/>
        </authorList>
    </citation>
    <scope>NUCLEOTIDE SEQUENCE [LARGE SCALE GENOMIC DNA]</scope>
    <source>
        <strain evidence="8 9">NBRC 106308</strain>
    </source>
</reference>
<dbReference type="GO" id="GO:0016887">
    <property type="term" value="F:ATP hydrolysis activity"/>
    <property type="evidence" value="ECO:0007669"/>
    <property type="project" value="InterPro"/>
</dbReference>
<dbReference type="Pfam" id="PF00005">
    <property type="entry name" value="ABC_tran"/>
    <property type="match status" value="1"/>
</dbReference>
<sequence>MVCTYCQESHGLAGADAADEITLGRYLPAIPLVDGTRCEVACRGMSLPGETVIRYERARKEYGDGTVAVEGLDLDVHAHELLALVGPSGCGKSTTLRMANRLVELTSGRLLVEGADVADADPVALRRRMGYVIQNVGLFPHRTVEQNVATVPRLLGWSRERIRSRVVDLLELVGLAPDTYARRYPHQLSGGERQRVGVARALAVDPPVLLMDEPFGAVDPVGRRRLQAQFGRIRSELGTTVMLVTHDVDEAVRLGDRIAVFSRGGHLEQLADPVSLLARPATPMVADFVGQGAAVRLLGLGRLERADVGAPAGPAASGASTGTSDGSWQGGPVRLGDPLDEVLGALATSPAGAVHVQDDAGAVVGSVTADALLRALHRMADSAPAGSPAPAQPAVGSLRP</sequence>
<dbReference type="InterPro" id="IPR027417">
    <property type="entry name" value="P-loop_NTPase"/>
</dbReference>
<gene>
    <name evidence="8" type="ORF">CAE01nite_17720</name>
</gene>
<dbReference type="InterPro" id="IPR003593">
    <property type="entry name" value="AAA+_ATPase"/>
</dbReference>
<evidence type="ECO:0000256" key="2">
    <source>
        <dbReference type="ARBA" id="ARBA00022448"/>
    </source>
</evidence>
<keyword evidence="9" id="KW-1185">Reference proteome</keyword>
<evidence type="ECO:0000256" key="3">
    <source>
        <dbReference type="ARBA" id="ARBA00022741"/>
    </source>
</evidence>
<name>A0A512DC99_9CELL</name>
<dbReference type="SUPFAM" id="SSF52540">
    <property type="entry name" value="P-loop containing nucleoside triphosphate hydrolases"/>
    <property type="match status" value="1"/>
</dbReference>
<evidence type="ECO:0000256" key="1">
    <source>
        <dbReference type="ARBA" id="ARBA00005417"/>
    </source>
</evidence>
<dbReference type="EMBL" id="BJYY01000013">
    <property type="protein sequence ID" value="GEO34047.1"/>
    <property type="molecule type" value="Genomic_DNA"/>
</dbReference>
<evidence type="ECO:0000313" key="8">
    <source>
        <dbReference type="EMBL" id="GEO34047.1"/>
    </source>
</evidence>
<dbReference type="PANTHER" id="PTHR43117">
    <property type="entry name" value="OSMOPROTECTANT IMPORT ATP-BINDING PROTEIN OSMV"/>
    <property type="match status" value="1"/>
</dbReference>
<keyword evidence="4 8" id="KW-0067">ATP-binding</keyword>
<dbReference type="AlphaFoldDB" id="A0A512DC99"/>
<feature type="domain" description="ABC transporter" evidence="7">
    <location>
        <begin position="53"/>
        <end position="289"/>
    </location>
</feature>